<gene>
    <name evidence="10" type="ORF">SAMN02745120_0854</name>
</gene>
<dbReference type="EMBL" id="FUYN01000001">
    <property type="protein sequence ID" value="SKB31084.1"/>
    <property type="molecule type" value="Genomic_DNA"/>
</dbReference>
<dbReference type="Gene3D" id="3.30.200.20">
    <property type="entry name" value="Phosphorylase Kinase, domain 1"/>
    <property type="match status" value="1"/>
</dbReference>
<feature type="domain" description="RIO-type" evidence="9">
    <location>
        <begin position="12"/>
        <end position="137"/>
    </location>
</feature>
<keyword evidence="6" id="KW-0067">ATP-binding</keyword>
<dbReference type="Proteomes" id="UP000243406">
    <property type="component" value="Unassembled WGS sequence"/>
</dbReference>
<evidence type="ECO:0000256" key="2">
    <source>
        <dbReference type="ARBA" id="ARBA00022527"/>
    </source>
</evidence>
<comment type="catalytic activity">
    <reaction evidence="8">
        <text>L-seryl-[protein] + ATP = O-phospho-L-seryl-[protein] + ADP + H(+)</text>
        <dbReference type="Rhea" id="RHEA:17989"/>
        <dbReference type="Rhea" id="RHEA-COMP:9863"/>
        <dbReference type="Rhea" id="RHEA-COMP:11604"/>
        <dbReference type="ChEBI" id="CHEBI:15378"/>
        <dbReference type="ChEBI" id="CHEBI:29999"/>
        <dbReference type="ChEBI" id="CHEBI:30616"/>
        <dbReference type="ChEBI" id="CHEBI:83421"/>
        <dbReference type="ChEBI" id="CHEBI:456216"/>
        <dbReference type="EC" id="2.7.11.1"/>
    </reaction>
</comment>
<reference evidence="11" key="1">
    <citation type="submission" date="2017-02" db="EMBL/GenBank/DDBJ databases">
        <authorList>
            <person name="Varghese N."/>
            <person name="Submissions S."/>
        </authorList>
    </citation>
    <scope>NUCLEOTIDE SEQUENCE [LARGE SCALE GENOMIC DNA]</scope>
    <source>
        <strain evidence="11">ATCC 35199</strain>
    </source>
</reference>
<dbReference type="InterPro" id="IPR011009">
    <property type="entry name" value="Kinase-like_dom_sf"/>
</dbReference>
<evidence type="ECO:0000256" key="8">
    <source>
        <dbReference type="ARBA" id="ARBA00048679"/>
    </source>
</evidence>
<dbReference type="InterPro" id="IPR018934">
    <property type="entry name" value="RIO_dom"/>
</dbReference>
<keyword evidence="11" id="KW-1185">Reference proteome</keyword>
<dbReference type="GO" id="GO:0004674">
    <property type="term" value="F:protein serine/threonine kinase activity"/>
    <property type="evidence" value="ECO:0007669"/>
    <property type="project" value="UniProtKB-KW"/>
</dbReference>
<keyword evidence="2" id="KW-0723">Serine/threonine-protein kinase</keyword>
<evidence type="ECO:0000256" key="7">
    <source>
        <dbReference type="ARBA" id="ARBA00047899"/>
    </source>
</evidence>
<dbReference type="AlphaFoldDB" id="A0A1T5A7W7"/>
<evidence type="ECO:0000256" key="6">
    <source>
        <dbReference type="ARBA" id="ARBA00022840"/>
    </source>
</evidence>
<dbReference type="Pfam" id="PF01163">
    <property type="entry name" value="RIO1"/>
    <property type="match status" value="1"/>
</dbReference>
<evidence type="ECO:0000313" key="10">
    <source>
        <dbReference type="EMBL" id="SKB31084.1"/>
    </source>
</evidence>
<evidence type="ECO:0000256" key="4">
    <source>
        <dbReference type="ARBA" id="ARBA00022741"/>
    </source>
</evidence>
<evidence type="ECO:0000256" key="3">
    <source>
        <dbReference type="ARBA" id="ARBA00022679"/>
    </source>
</evidence>
<dbReference type="GO" id="GO:0005524">
    <property type="term" value="F:ATP binding"/>
    <property type="evidence" value="ECO:0007669"/>
    <property type="project" value="UniProtKB-KW"/>
</dbReference>
<dbReference type="RefSeq" id="WP_079588789.1">
    <property type="nucleotide sequence ID" value="NZ_FUYN01000001.1"/>
</dbReference>
<evidence type="ECO:0000256" key="5">
    <source>
        <dbReference type="ARBA" id="ARBA00022777"/>
    </source>
</evidence>
<dbReference type="SUPFAM" id="SSF56112">
    <property type="entry name" value="Protein kinase-like (PK-like)"/>
    <property type="match status" value="1"/>
</dbReference>
<evidence type="ECO:0000313" key="11">
    <source>
        <dbReference type="Proteomes" id="UP000243406"/>
    </source>
</evidence>
<organism evidence="10 11">
    <name type="scientific">Acetoanaerobium noterae</name>
    <dbReference type="NCBI Taxonomy" id="745369"/>
    <lineage>
        <taxon>Bacteria</taxon>
        <taxon>Bacillati</taxon>
        <taxon>Bacillota</taxon>
        <taxon>Clostridia</taxon>
        <taxon>Peptostreptococcales</taxon>
        <taxon>Filifactoraceae</taxon>
        <taxon>Acetoanaerobium</taxon>
    </lineage>
</organism>
<dbReference type="OrthoDB" id="1806262at2"/>
<name>A0A1T5A7W7_9FIRM</name>
<dbReference type="EC" id="2.7.11.1" evidence="1"/>
<protein>
    <recommendedName>
        <fullName evidence="1">non-specific serine/threonine protein kinase</fullName>
        <ecNumber evidence="1">2.7.11.1</ecNumber>
    </recommendedName>
</protein>
<evidence type="ECO:0000259" key="9">
    <source>
        <dbReference type="Pfam" id="PF01163"/>
    </source>
</evidence>
<keyword evidence="5" id="KW-0418">Kinase</keyword>
<keyword evidence="3" id="KW-0808">Transferase</keyword>
<evidence type="ECO:0000256" key="1">
    <source>
        <dbReference type="ARBA" id="ARBA00012513"/>
    </source>
</evidence>
<proteinExistence type="predicted"/>
<keyword evidence="4" id="KW-0547">Nucleotide-binding</keyword>
<sequence length="204" mass="24210">MYTKTRLISKKNQVHRVIEDGKSYIEKIFYEPKNMEIEIEILELLNKKGCNVPKIIKAYKNTLILEDLGDVTLLDWYEKAEREDSKSYEAMLKKLSQWMKAFYFVTKNYYKNDIMLGDVNFRNFIIKENEVFGIDFEEVNQGNVETDIGNLLAFAMTYYPESKWKIDFSDKLMQILLTDLKLSEEVVIRESENALIRIKNRRSV</sequence>
<accession>A0A1T5A7W7</accession>
<comment type="catalytic activity">
    <reaction evidence="7">
        <text>L-threonyl-[protein] + ATP = O-phospho-L-threonyl-[protein] + ADP + H(+)</text>
        <dbReference type="Rhea" id="RHEA:46608"/>
        <dbReference type="Rhea" id="RHEA-COMP:11060"/>
        <dbReference type="Rhea" id="RHEA-COMP:11605"/>
        <dbReference type="ChEBI" id="CHEBI:15378"/>
        <dbReference type="ChEBI" id="CHEBI:30013"/>
        <dbReference type="ChEBI" id="CHEBI:30616"/>
        <dbReference type="ChEBI" id="CHEBI:61977"/>
        <dbReference type="ChEBI" id="CHEBI:456216"/>
        <dbReference type="EC" id="2.7.11.1"/>
    </reaction>
</comment>